<proteinExistence type="predicted"/>
<evidence type="ECO:0000313" key="2">
    <source>
        <dbReference type="EMBL" id="AJE03092.1"/>
    </source>
</evidence>
<dbReference type="PANTHER" id="PTHR39338:SF5">
    <property type="entry name" value="BLR6139 PROTEIN"/>
    <property type="match status" value="1"/>
</dbReference>
<dbReference type="STRING" id="345632.GPICK_06670"/>
<dbReference type="InterPro" id="IPR008912">
    <property type="entry name" value="Uncharacterised_CoxE"/>
</dbReference>
<dbReference type="HOGENOM" id="CLU_042261_2_0_7"/>
<evidence type="ECO:0000256" key="1">
    <source>
        <dbReference type="SAM" id="MobiDB-lite"/>
    </source>
</evidence>
<organism evidence="2 3">
    <name type="scientific">Geobacter pickeringii</name>
    <dbReference type="NCBI Taxonomy" id="345632"/>
    <lineage>
        <taxon>Bacteria</taxon>
        <taxon>Pseudomonadati</taxon>
        <taxon>Thermodesulfobacteriota</taxon>
        <taxon>Desulfuromonadia</taxon>
        <taxon>Geobacterales</taxon>
        <taxon>Geobacteraceae</taxon>
        <taxon>Geobacter</taxon>
    </lineage>
</organism>
<dbReference type="Pfam" id="PF05762">
    <property type="entry name" value="VWA_CoxE"/>
    <property type="match status" value="1"/>
</dbReference>
<dbReference type="Proteomes" id="UP000057609">
    <property type="component" value="Chromosome"/>
</dbReference>
<dbReference type="RefSeq" id="WP_039741539.1">
    <property type="nucleotide sequence ID" value="NZ_CP009788.1"/>
</dbReference>
<evidence type="ECO:0000313" key="3">
    <source>
        <dbReference type="Proteomes" id="UP000057609"/>
    </source>
</evidence>
<sequence length="463" mass="53558">MERIITRFVTALRERGIRVSPGESLDAVQALTFGGLSGRDSVKALLRLTLVKNMNDIPAFEEVFDRFFSTGQHGAVGLDATELLTAMIHIVEGERLKDEEYRTREKDDPLLIIDEEVTAEDLENLLAMAESDDDAAGAEIMVQIDGHRGKMDKPSPSDYAMKSPPTVAFSQGVIKPKVVPFTPEELADMQEVVSRMLVRIRKDVQRMKEMESRGKLHVIRTIQKNYRHGMVPFLLALRRKRKEKPRLVVLCDVSYSVSHATRFMLLLLHTLQNRLMHVRSFIFNRELAEITPMLRNMPVNCLLETIDRGEIVNLDDNSDFGNVFVEFKKKHLENLRGKPAFIIMGDARNNYNDANEWALEEMRERAGYMLWLTPEERETWHRGDCLMELYGTYCDRVEVARDVDELSRLVEDLFHTLYDHNDTRAWKGRRPEKKSEEPHDYRSYYTRKGGAAPAFDPTVRRQW</sequence>
<reference evidence="2 3" key="1">
    <citation type="journal article" date="2015" name="Genome Announc.">
        <title>Complete Genome of Geobacter pickeringii G13T, a Metal-Reducing Isolate from Sedimentary Kaolin Deposits.</title>
        <authorList>
            <person name="Badalamenti J.P."/>
            <person name="Bond D.R."/>
        </authorList>
    </citation>
    <scope>NUCLEOTIDE SEQUENCE [LARGE SCALE GENOMIC DNA]</scope>
    <source>
        <strain evidence="2 3">G13</strain>
    </source>
</reference>
<name>A0A0B5B957_9BACT</name>
<dbReference type="AlphaFoldDB" id="A0A0B5B957"/>
<accession>A0A0B5B957</accession>
<dbReference type="PANTHER" id="PTHR39338">
    <property type="entry name" value="BLL5662 PROTEIN-RELATED"/>
    <property type="match status" value="1"/>
</dbReference>
<feature type="compositionally biased region" description="Basic and acidic residues" evidence="1">
    <location>
        <begin position="433"/>
        <end position="442"/>
    </location>
</feature>
<dbReference type="EMBL" id="CP009788">
    <property type="protein sequence ID" value="AJE03092.1"/>
    <property type="molecule type" value="Genomic_DNA"/>
</dbReference>
<dbReference type="OrthoDB" id="9790469at2"/>
<dbReference type="KEGG" id="gpi:GPICK_06670"/>
<gene>
    <name evidence="2" type="ORF">GPICK_06670</name>
</gene>
<keyword evidence="3" id="KW-1185">Reference proteome</keyword>
<protein>
    <submittedName>
        <fullName evidence="2">CoxE</fullName>
    </submittedName>
</protein>
<feature type="region of interest" description="Disordered" evidence="1">
    <location>
        <begin position="425"/>
        <end position="456"/>
    </location>
</feature>